<dbReference type="InterPro" id="IPR027395">
    <property type="entry name" value="WH_DNA-bd_dom"/>
</dbReference>
<dbReference type="Pfam" id="PF13601">
    <property type="entry name" value="HTH_34"/>
    <property type="match status" value="1"/>
</dbReference>
<accession>A0A1I4UXX5</accession>
<dbReference type="RefSeq" id="WP_093338889.1">
    <property type="nucleotide sequence ID" value="NZ_FOUY01000005.1"/>
</dbReference>
<gene>
    <name evidence="2" type="ORF">SAMN05216207_100554</name>
</gene>
<dbReference type="InterPro" id="IPR036390">
    <property type="entry name" value="WH_DNA-bd_sf"/>
</dbReference>
<proteinExistence type="predicted"/>
<dbReference type="Gene3D" id="1.10.10.10">
    <property type="entry name" value="Winged helix-like DNA-binding domain superfamily/Winged helix DNA-binding domain"/>
    <property type="match status" value="1"/>
</dbReference>
<protein>
    <submittedName>
        <fullName evidence="2">DNA-binding transcriptional regulator, MarR family</fullName>
    </submittedName>
</protein>
<keyword evidence="2" id="KW-0238">DNA-binding</keyword>
<evidence type="ECO:0000259" key="1">
    <source>
        <dbReference type="Pfam" id="PF13601"/>
    </source>
</evidence>
<reference evidence="2 3" key="1">
    <citation type="submission" date="2016-10" db="EMBL/GenBank/DDBJ databases">
        <authorList>
            <person name="de Groot N.N."/>
        </authorList>
    </citation>
    <scope>NUCLEOTIDE SEQUENCE [LARGE SCALE GENOMIC DNA]</scope>
    <source>
        <strain evidence="2 3">CGMCC 4.1877</strain>
    </source>
</reference>
<dbReference type="OrthoDB" id="4952043at2"/>
<dbReference type="PANTHER" id="PTHR37318:SF1">
    <property type="entry name" value="BSL7504 PROTEIN"/>
    <property type="match status" value="1"/>
</dbReference>
<sequence>MAGDGTSGAGGPVGAVSGFDDTIHAPVRLRISGILRHVEQIDFAVLRDTLGVADATLSKHLKVLVDAGYATTAKSRSATRADARRLTWISQTPAGRDAFDAHVEELRRIAVGAEAGPTARDEA</sequence>
<evidence type="ECO:0000313" key="3">
    <source>
        <dbReference type="Proteomes" id="UP000199614"/>
    </source>
</evidence>
<keyword evidence="3" id="KW-1185">Reference proteome</keyword>
<feature type="domain" description="Winged helix DNA-binding" evidence="1">
    <location>
        <begin position="27"/>
        <end position="109"/>
    </location>
</feature>
<evidence type="ECO:0000313" key="2">
    <source>
        <dbReference type="EMBL" id="SFM93725.1"/>
    </source>
</evidence>
<organism evidence="2 3">
    <name type="scientific">Pseudonocardia ammonioxydans</name>
    <dbReference type="NCBI Taxonomy" id="260086"/>
    <lineage>
        <taxon>Bacteria</taxon>
        <taxon>Bacillati</taxon>
        <taxon>Actinomycetota</taxon>
        <taxon>Actinomycetes</taxon>
        <taxon>Pseudonocardiales</taxon>
        <taxon>Pseudonocardiaceae</taxon>
        <taxon>Pseudonocardia</taxon>
    </lineage>
</organism>
<name>A0A1I4UXX5_PSUAM</name>
<dbReference type="GO" id="GO:0003677">
    <property type="term" value="F:DNA binding"/>
    <property type="evidence" value="ECO:0007669"/>
    <property type="project" value="UniProtKB-KW"/>
</dbReference>
<dbReference type="SUPFAM" id="SSF46785">
    <property type="entry name" value="Winged helix' DNA-binding domain"/>
    <property type="match status" value="1"/>
</dbReference>
<dbReference type="PANTHER" id="PTHR37318">
    <property type="entry name" value="BSL7504 PROTEIN"/>
    <property type="match status" value="1"/>
</dbReference>
<dbReference type="Proteomes" id="UP000199614">
    <property type="component" value="Unassembled WGS sequence"/>
</dbReference>
<dbReference type="AlphaFoldDB" id="A0A1I4UXX5"/>
<dbReference type="InterPro" id="IPR036388">
    <property type="entry name" value="WH-like_DNA-bd_sf"/>
</dbReference>
<dbReference type="STRING" id="260086.SAMN05216207_100554"/>
<dbReference type="EMBL" id="FOUY01000005">
    <property type="protein sequence ID" value="SFM93725.1"/>
    <property type="molecule type" value="Genomic_DNA"/>
</dbReference>